<protein>
    <recommendedName>
        <fullName evidence="2">RNA 2',3'-cyclic phosphodiesterase</fullName>
        <shortName evidence="2">RNA 2',3'-CPDase</shortName>
        <ecNumber evidence="2">3.1.4.58</ecNumber>
    </recommendedName>
</protein>
<dbReference type="EC" id="3.1.4.58" evidence="2"/>
<dbReference type="SUPFAM" id="SSF55144">
    <property type="entry name" value="LigT-like"/>
    <property type="match status" value="1"/>
</dbReference>
<name>A0A5C4NSI4_9BURK</name>
<dbReference type="NCBIfam" id="TIGR02258">
    <property type="entry name" value="2_5_ligase"/>
    <property type="match status" value="1"/>
</dbReference>
<dbReference type="HAMAP" id="MF_01940">
    <property type="entry name" value="RNA_CPDase"/>
    <property type="match status" value="1"/>
</dbReference>
<gene>
    <name evidence="3" type="primary">thpR</name>
    <name evidence="3" type="ORF">FHI69_11370</name>
</gene>
<sequence>MLSVSFGKIPASASEQETPIIANRRNDRKNLSPDTHCPRLFYALWPDAATRAALAAWQARLEGKPVRPDKLHLTLAFLGQRPASDLPALLDILAHTPAHPMPLLFDHASHFTKLALAWAALAQPSPALLDLRAACMQRLAEQGLAPRFEHDRFTPHVTLARQAPPPAIGDFAPIAWLADELVLVESLKSSGDYRILASRKLS</sequence>
<proteinExistence type="inferred from homology"/>
<dbReference type="GO" id="GO:0004113">
    <property type="term" value="F:2',3'-cyclic-nucleotide 3'-phosphodiesterase activity"/>
    <property type="evidence" value="ECO:0007669"/>
    <property type="project" value="InterPro"/>
</dbReference>
<dbReference type="Gene3D" id="3.90.1140.10">
    <property type="entry name" value="Cyclic phosphodiesterase"/>
    <property type="match status" value="1"/>
</dbReference>
<accession>A0A5C4NSI4</accession>
<dbReference type="Pfam" id="PF13563">
    <property type="entry name" value="2_5_RNA_ligase2"/>
    <property type="match status" value="1"/>
</dbReference>
<reference evidence="3 4" key="1">
    <citation type="submission" date="2019-06" db="EMBL/GenBank/DDBJ databases">
        <title>Genome sequence of Janthinobacterium lividum UCD_MED1.</title>
        <authorList>
            <person name="De Leon M.E."/>
            <person name="Jospin G."/>
        </authorList>
    </citation>
    <scope>NUCLEOTIDE SEQUENCE [LARGE SCALE GENOMIC DNA]</scope>
    <source>
        <strain evidence="3 4">UCD_MED1</strain>
    </source>
</reference>
<feature type="active site" description="Proton acceptor" evidence="2">
    <location>
        <position position="156"/>
    </location>
</feature>
<evidence type="ECO:0000313" key="4">
    <source>
        <dbReference type="Proteomes" id="UP000305681"/>
    </source>
</evidence>
<comment type="function">
    <text evidence="2">Hydrolyzes RNA 2',3'-cyclic phosphodiester to an RNA 2'-phosphomonoester.</text>
</comment>
<keyword evidence="1 2" id="KW-0378">Hydrolase</keyword>
<dbReference type="Proteomes" id="UP000305681">
    <property type="component" value="Unassembled WGS sequence"/>
</dbReference>
<evidence type="ECO:0000256" key="1">
    <source>
        <dbReference type="ARBA" id="ARBA00022801"/>
    </source>
</evidence>
<dbReference type="GO" id="GO:0008664">
    <property type="term" value="F:RNA 2',3'-cyclic 3'-phosphodiesterase activity"/>
    <property type="evidence" value="ECO:0007669"/>
    <property type="project" value="UniProtKB-EC"/>
</dbReference>
<comment type="similarity">
    <text evidence="2">Belongs to the 2H phosphoesterase superfamily. ThpR family.</text>
</comment>
<dbReference type="InterPro" id="IPR004175">
    <property type="entry name" value="RNA_CPDase"/>
</dbReference>
<dbReference type="EMBL" id="VDGE01000003">
    <property type="protein sequence ID" value="TNC76952.1"/>
    <property type="molecule type" value="Genomic_DNA"/>
</dbReference>
<comment type="caution">
    <text evidence="3">The sequence shown here is derived from an EMBL/GenBank/DDBJ whole genome shotgun (WGS) entry which is preliminary data.</text>
</comment>
<evidence type="ECO:0000313" key="3">
    <source>
        <dbReference type="EMBL" id="TNC76952.1"/>
    </source>
</evidence>
<dbReference type="InterPro" id="IPR009097">
    <property type="entry name" value="Cyclic_Pdiesterase"/>
</dbReference>
<feature type="short sequence motif" description="HXTX 2" evidence="2">
    <location>
        <begin position="156"/>
        <end position="159"/>
    </location>
</feature>
<comment type="catalytic activity">
    <reaction evidence="2">
        <text>a 3'-end 2',3'-cyclophospho-ribonucleotide-RNA + H2O = a 3'-end 2'-phospho-ribonucleotide-RNA + H(+)</text>
        <dbReference type="Rhea" id="RHEA:11828"/>
        <dbReference type="Rhea" id="RHEA-COMP:10464"/>
        <dbReference type="Rhea" id="RHEA-COMP:17353"/>
        <dbReference type="ChEBI" id="CHEBI:15377"/>
        <dbReference type="ChEBI" id="CHEBI:15378"/>
        <dbReference type="ChEBI" id="CHEBI:83064"/>
        <dbReference type="ChEBI" id="CHEBI:173113"/>
        <dbReference type="EC" id="3.1.4.58"/>
    </reaction>
</comment>
<evidence type="ECO:0000256" key="2">
    <source>
        <dbReference type="HAMAP-Rule" id="MF_01940"/>
    </source>
</evidence>
<organism evidence="3 4">
    <name type="scientific">Janthinobacterium lividum</name>
    <dbReference type="NCBI Taxonomy" id="29581"/>
    <lineage>
        <taxon>Bacteria</taxon>
        <taxon>Pseudomonadati</taxon>
        <taxon>Pseudomonadota</taxon>
        <taxon>Betaproteobacteria</taxon>
        <taxon>Burkholderiales</taxon>
        <taxon>Oxalobacteraceae</taxon>
        <taxon>Janthinobacterium</taxon>
    </lineage>
</organism>
<dbReference type="PANTHER" id="PTHR35561">
    <property type="entry name" value="RNA 2',3'-CYCLIC PHOSPHODIESTERASE"/>
    <property type="match status" value="1"/>
</dbReference>
<dbReference type="AlphaFoldDB" id="A0A5C4NSI4"/>
<feature type="active site" description="Proton donor" evidence="2">
    <location>
        <position position="72"/>
    </location>
</feature>
<dbReference type="PANTHER" id="PTHR35561:SF1">
    <property type="entry name" value="RNA 2',3'-CYCLIC PHOSPHODIESTERASE"/>
    <property type="match status" value="1"/>
</dbReference>
<feature type="short sequence motif" description="HXTX 1" evidence="2">
    <location>
        <begin position="72"/>
        <end position="75"/>
    </location>
</feature>